<name>A0A8J2WYA8_9STRA</name>
<dbReference type="SUPFAM" id="SSF51197">
    <property type="entry name" value="Clavaminate synthase-like"/>
    <property type="match status" value="1"/>
</dbReference>
<reference evidence="1" key="1">
    <citation type="submission" date="2021-11" db="EMBL/GenBank/DDBJ databases">
        <authorList>
            <consortium name="Genoscope - CEA"/>
            <person name="William W."/>
        </authorList>
    </citation>
    <scope>NUCLEOTIDE SEQUENCE</scope>
</reference>
<keyword evidence="2" id="KW-1185">Reference proteome</keyword>
<accession>A0A8J2WYA8</accession>
<dbReference type="Pfam" id="PF05721">
    <property type="entry name" value="PhyH"/>
    <property type="match status" value="1"/>
</dbReference>
<sequence length="362" mass="38143">MRRRPLTAALVLGACTALKPPDFLRKAAESLRAATSGPPPPQIQAFLAGASSQAKREYAALQDAFPVGASEDVQLEYSAFEQVFAGRQASGSSETAWAQQEAFECRGEVYALEPHAPDQLVAAVRRNGRGGVGRLPRAVAVDRARALRDHVLRVRDDSPLVGDILGPSDNSIPDAPQTRWDVFMDPADPEVASVVQELLAGPVGAAFAELCGPDAVLRECSAVVSAPGSPPQPCHSDTKWTEDLVLATCFVALQDVGPELGPTRFLPDTATADAHGALADALAAPDAAAAVVAYAETVSQLAVLDAGDATLYESRLQHAGTPNFGDRDRVLFYVSFGREPEDAPTSIDPAVAARGLRLGDFR</sequence>
<dbReference type="PROSITE" id="PS51257">
    <property type="entry name" value="PROKAR_LIPOPROTEIN"/>
    <property type="match status" value="1"/>
</dbReference>
<dbReference type="InterPro" id="IPR051961">
    <property type="entry name" value="Fungal_Metabolite_Diox"/>
</dbReference>
<dbReference type="PANTHER" id="PTHR37563:SF2">
    <property type="entry name" value="PHYTANOYL-COA DIOXYGENASE FAMILY PROTEIN (AFU_ORTHOLOGUE AFUA_2G03330)"/>
    <property type="match status" value="1"/>
</dbReference>
<organism evidence="1 2">
    <name type="scientific">Pelagomonas calceolata</name>
    <dbReference type="NCBI Taxonomy" id="35677"/>
    <lineage>
        <taxon>Eukaryota</taxon>
        <taxon>Sar</taxon>
        <taxon>Stramenopiles</taxon>
        <taxon>Ochrophyta</taxon>
        <taxon>Pelagophyceae</taxon>
        <taxon>Pelagomonadales</taxon>
        <taxon>Pelagomonadaceae</taxon>
        <taxon>Pelagomonas</taxon>
    </lineage>
</organism>
<dbReference type="AlphaFoldDB" id="A0A8J2WYA8"/>
<proteinExistence type="predicted"/>
<dbReference type="PANTHER" id="PTHR37563">
    <property type="entry name" value="PHYTANOYL-COA DIOXYGENASE FAMILY PROTEIN (AFU_ORTHOLOGUE AFUA_2G03330)"/>
    <property type="match status" value="1"/>
</dbReference>
<comment type="caution">
    <text evidence="1">The sequence shown here is derived from an EMBL/GenBank/DDBJ whole genome shotgun (WGS) entry which is preliminary data.</text>
</comment>
<dbReference type="Proteomes" id="UP000789595">
    <property type="component" value="Unassembled WGS sequence"/>
</dbReference>
<dbReference type="Gene3D" id="2.60.120.620">
    <property type="entry name" value="q2cbj1_9rhob like domain"/>
    <property type="match status" value="1"/>
</dbReference>
<evidence type="ECO:0000313" key="1">
    <source>
        <dbReference type="EMBL" id="CAH0366551.1"/>
    </source>
</evidence>
<dbReference type="EMBL" id="CAKKNE010000001">
    <property type="protein sequence ID" value="CAH0366551.1"/>
    <property type="molecule type" value="Genomic_DNA"/>
</dbReference>
<dbReference type="InterPro" id="IPR008775">
    <property type="entry name" value="Phytyl_CoA_dOase-like"/>
</dbReference>
<protein>
    <submittedName>
        <fullName evidence="1">Uncharacterized protein</fullName>
    </submittedName>
</protein>
<dbReference type="OrthoDB" id="193266at2759"/>
<evidence type="ECO:0000313" key="2">
    <source>
        <dbReference type="Proteomes" id="UP000789595"/>
    </source>
</evidence>
<gene>
    <name evidence="1" type="ORF">PECAL_1P30480</name>
</gene>